<reference evidence="1 2" key="1">
    <citation type="journal article" date="2012" name="J. Bacteriol.">
        <title>Complete genome sequence of Nocardia brasiliensis HUJEG-1.</title>
        <authorList>
            <person name="Vera-Cabrera L."/>
            <person name="Ortiz-Lopez R."/>
            <person name="Elizondo-Gonzalez R."/>
            <person name="Perez-Maya A.A."/>
            <person name="Ocampo-Candiani J."/>
        </authorList>
    </citation>
    <scope>NUCLEOTIDE SEQUENCE [LARGE SCALE GENOMIC DNA]</scope>
    <source>
        <strain evidence="2">ATCC 700358</strain>
    </source>
</reference>
<sequence length="136" mass="15180">MQGWFSPTRARVETIENGPLVLRDYPPGRTSGQQIAENALHATGNSPEQLRYYAFTTDQPRQLWDFRGRCADRYDVGADRSVESVALPPIRSHRRHVPGHAQFTPSDVSAMAVCGSLCVLFDASVVYAMLDVRSRT</sequence>
<dbReference type="Proteomes" id="UP000006304">
    <property type="component" value="Chromosome"/>
</dbReference>
<dbReference type="HOGENOM" id="CLU_1873269_0_0_11"/>
<evidence type="ECO:0000313" key="1">
    <source>
        <dbReference type="EMBL" id="AFU02951.1"/>
    </source>
</evidence>
<organism evidence="1 2">
    <name type="scientific">Nocardia brasiliensis (strain ATCC 700358 / HUJEG-1)</name>
    <dbReference type="NCBI Taxonomy" id="1133849"/>
    <lineage>
        <taxon>Bacteria</taxon>
        <taxon>Bacillati</taxon>
        <taxon>Actinomycetota</taxon>
        <taxon>Actinomycetes</taxon>
        <taxon>Mycobacteriales</taxon>
        <taxon>Nocardiaceae</taxon>
        <taxon>Nocardia</taxon>
    </lineage>
</organism>
<evidence type="ECO:0000313" key="2">
    <source>
        <dbReference type="Proteomes" id="UP000006304"/>
    </source>
</evidence>
<proteinExistence type="predicted"/>
<dbReference type="EMBL" id="CP003876">
    <property type="protein sequence ID" value="AFU02951.1"/>
    <property type="molecule type" value="Genomic_DNA"/>
</dbReference>
<accession>K0F684</accession>
<dbReference type="STRING" id="1133849.O3I_025000"/>
<dbReference type="KEGG" id="nbr:O3I_025000"/>
<gene>
    <name evidence="1" type="ORF">O3I_025000</name>
</gene>
<name>K0F684_NOCB7</name>
<keyword evidence="2" id="KW-1185">Reference proteome</keyword>
<dbReference type="AlphaFoldDB" id="K0F684"/>
<protein>
    <submittedName>
        <fullName evidence="1">Uncharacterized protein</fullName>
    </submittedName>
</protein>